<reference evidence="5 7" key="3">
    <citation type="submission" date="2020-12" db="EMBL/GenBank/DDBJ databases">
        <title>FDA dAtabase for Regulatory Grade micrObial Sequences (FDA-ARGOS): Supporting development and validation of Infectious Disease Dx tests.</title>
        <authorList>
            <person name="Sproer C."/>
            <person name="Gronow S."/>
            <person name="Severitt S."/>
            <person name="Schroder I."/>
            <person name="Tallon L."/>
            <person name="Sadzewicz L."/>
            <person name="Zhao X."/>
            <person name="Boylan J."/>
            <person name="Ott S."/>
            <person name="Bowen H."/>
            <person name="Vavikolanu K."/>
            <person name="Mehta A."/>
            <person name="Aluvathingal J."/>
            <person name="Nadendla S."/>
            <person name="Lowell S."/>
            <person name="Myers T."/>
            <person name="Yan Y."/>
            <person name="Sichtig H."/>
        </authorList>
    </citation>
    <scope>NUCLEOTIDE SEQUENCE [LARGE SCALE GENOMIC DNA]</scope>
    <source>
        <strain evidence="5 7">FDAARGOS_902</strain>
    </source>
</reference>
<dbReference type="Proteomes" id="UP000594979">
    <property type="component" value="Chromosome"/>
</dbReference>
<evidence type="ECO:0000313" key="4">
    <source>
        <dbReference type="EMBL" id="KZE18159.1"/>
    </source>
</evidence>
<dbReference type="EMBL" id="LQQR01000023">
    <property type="protein sequence ID" value="KZE18159.1"/>
    <property type="molecule type" value="Genomic_DNA"/>
</dbReference>
<dbReference type="InterPro" id="IPR046346">
    <property type="entry name" value="Aminoacid_DH-like_N_sf"/>
</dbReference>
<dbReference type="GO" id="GO:0019632">
    <property type="term" value="P:shikimate metabolic process"/>
    <property type="evidence" value="ECO:0007669"/>
    <property type="project" value="TreeGrafter"/>
</dbReference>
<gene>
    <name evidence="4" type="ORF">AVW13_01670</name>
    <name evidence="5" type="ORF">I6G59_13480</name>
</gene>
<sequence>MAAGAGRVSPVVRAAVLGRPIAHSLSPVLHRAAFAALGLEDSEYGRAEVGDEDLAAFLDAHPAETGFSLTMPLKERLVALARERGWDLDETAEATGVANTLVRFPNATTVANTDVDGIVGAIRLRPGSGTRATILGAGATARSALLALVRLGITEVDLLVRSASRAAAAAELGTRLGLAVEIGGLETIRSSAVVVSTLPAEAAPTLTWEPGSGVALDVAYAAESAVLTGASAHGYTAVPGTAMLVEQAVAQAVLFLTAAAGTPPSPAQIEAIAASMHAALPERD</sequence>
<dbReference type="KEGG" id="bcau:I6G59_13480"/>
<dbReference type="EMBL" id="CP065682">
    <property type="protein sequence ID" value="QPS32972.1"/>
    <property type="molecule type" value="Genomic_DNA"/>
</dbReference>
<dbReference type="Proteomes" id="UP000076612">
    <property type="component" value="Unassembled WGS sequence"/>
</dbReference>
<evidence type="ECO:0000256" key="2">
    <source>
        <dbReference type="ARBA" id="ARBA00023141"/>
    </source>
</evidence>
<dbReference type="SUPFAM" id="SSF53223">
    <property type="entry name" value="Aminoacid dehydrogenase-like, N-terminal domain"/>
    <property type="match status" value="1"/>
</dbReference>
<comment type="pathway">
    <text evidence="1">Metabolic intermediate biosynthesis; chorismate biosynthesis; chorismate from D-erythrose 4-phosphate and phosphoenolpyruvate: step 4/7.</text>
</comment>
<dbReference type="Pfam" id="PF08501">
    <property type="entry name" value="Shikimate_dh_N"/>
    <property type="match status" value="1"/>
</dbReference>
<dbReference type="Gene3D" id="3.40.50.10860">
    <property type="entry name" value="Leucine Dehydrogenase, chain A, domain 1"/>
    <property type="match status" value="1"/>
</dbReference>
<dbReference type="GO" id="GO:0009073">
    <property type="term" value="P:aromatic amino acid family biosynthetic process"/>
    <property type="evidence" value="ECO:0007669"/>
    <property type="project" value="UniProtKB-KW"/>
</dbReference>
<dbReference type="Gene3D" id="3.40.50.720">
    <property type="entry name" value="NAD(P)-binding Rossmann-like Domain"/>
    <property type="match status" value="1"/>
</dbReference>
<dbReference type="RefSeq" id="WP_063250250.1">
    <property type="nucleotide sequence ID" value="NZ_CP065682.1"/>
</dbReference>
<name>A0A162ZSJ2_9MICO</name>
<dbReference type="GO" id="GO:0005829">
    <property type="term" value="C:cytosol"/>
    <property type="evidence" value="ECO:0007669"/>
    <property type="project" value="TreeGrafter"/>
</dbReference>
<dbReference type="SUPFAM" id="SSF51735">
    <property type="entry name" value="NAD(P)-binding Rossmann-fold domains"/>
    <property type="match status" value="1"/>
</dbReference>
<evidence type="ECO:0000313" key="6">
    <source>
        <dbReference type="Proteomes" id="UP000076612"/>
    </source>
</evidence>
<protein>
    <submittedName>
        <fullName evidence="5">Shikimate dehydrogenase</fullName>
    </submittedName>
</protein>
<dbReference type="GO" id="GO:0050661">
    <property type="term" value="F:NADP binding"/>
    <property type="evidence" value="ECO:0007669"/>
    <property type="project" value="TreeGrafter"/>
</dbReference>
<dbReference type="PANTHER" id="PTHR21089">
    <property type="entry name" value="SHIKIMATE DEHYDROGENASE"/>
    <property type="match status" value="1"/>
</dbReference>
<proteinExistence type="predicted"/>
<dbReference type="InterPro" id="IPR022893">
    <property type="entry name" value="Shikimate_DH_fam"/>
</dbReference>
<evidence type="ECO:0000256" key="1">
    <source>
        <dbReference type="ARBA" id="ARBA00004871"/>
    </source>
</evidence>
<feature type="domain" description="Shikimate dehydrogenase substrate binding N-terminal" evidence="3">
    <location>
        <begin position="16"/>
        <end position="101"/>
    </location>
</feature>
<dbReference type="GO" id="GO:0009423">
    <property type="term" value="P:chorismate biosynthetic process"/>
    <property type="evidence" value="ECO:0007669"/>
    <property type="project" value="TreeGrafter"/>
</dbReference>
<dbReference type="AlphaFoldDB" id="A0A162ZSJ2"/>
<dbReference type="GO" id="GO:0004764">
    <property type="term" value="F:shikimate 3-dehydrogenase (NADP+) activity"/>
    <property type="evidence" value="ECO:0007669"/>
    <property type="project" value="InterPro"/>
</dbReference>
<keyword evidence="2" id="KW-0028">Amino-acid biosynthesis</keyword>
<accession>A0A162ZSJ2</accession>
<organism evidence="5 7">
    <name type="scientific">Brevibacterium casei</name>
    <dbReference type="NCBI Taxonomy" id="33889"/>
    <lineage>
        <taxon>Bacteria</taxon>
        <taxon>Bacillati</taxon>
        <taxon>Actinomycetota</taxon>
        <taxon>Actinomycetes</taxon>
        <taxon>Micrococcales</taxon>
        <taxon>Brevibacteriaceae</taxon>
        <taxon>Brevibacterium</taxon>
    </lineage>
</organism>
<evidence type="ECO:0000313" key="5">
    <source>
        <dbReference type="EMBL" id="QPS32972.1"/>
    </source>
</evidence>
<evidence type="ECO:0000313" key="7">
    <source>
        <dbReference type="Proteomes" id="UP000594979"/>
    </source>
</evidence>
<keyword evidence="2" id="KW-0057">Aromatic amino acid biosynthesis</keyword>
<reference evidence="6" key="1">
    <citation type="submission" date="2016-01" db="EMBL/GenBank/DDBJ databases">
        <title>Draft genome of Chromobacterium sp. F49.</title>
        <authorList>
            <person name="Hong K.W."/>
        </authorList>
    </citation>
    <scope>NUCLEOTIDE SEQUENCE [LARGE SCALE GENOMIC DNA]</scope>
    <source>
        <strain evidence="6">M40</strain>
    </source>
</reference>
<dbReference type="InterPro" id="IPR013708">
    <property type="entry name" value="Shikimate_DH-bd_N"/>
</dbReference>
<dbReference type="PANTHER" id="PTHR21089:SF1">
    <property type="entry name" value="BIFUNCTIONAL 3-DEHYDROQUINATE DEHYDRATASE_SHIKIMATE DEHYDROGENASE, CHLOROPLASTIC"/>
    <property type="match status" value="1"/>
</dbReference>
<reference evidence="4" key="2">
    <citation type="submission" date="2016-01" db="EMBL/GenBank/DDBJ databases">
        <authorList>
            <person name="Hong K.W."/>
        </authorList>
    </citation>
    <scope>NUCLEOTIDE SEQUENCE</scope>
    <source>
        <strain evidence="4">M40</strain>
    </source>
</reference>
<dbReference type="InterPro" id="IPR036291">
    <property type="entry name" value="NAD(P)-bd_dom_sf"/>
</dbReference>
<dbReference type="STRING" id="33889.AVW13_01670"/>
<evidence type="ECO:0000259" key="3">
    <source>
        <dbReference type="Pfam" id="PF08501"/>
    </source>
</evidence>